<accession>A0ABU6FV01</accession>
<comment type="caution">
    <text evidence="1">The sequence shown here is derived from an EMBL/GenBank/DDBJ whole genome shotgun (WGS) entry which is preliminary data.</text>
</comment>
<dbReference type="Proteomes" id="UP001338137">
    <property type="component" value="Unassembled WGS sequence"/>
</dbReference>
<gene>
    <name evidence="1" type="ORF">P4I72_01055</name>
</gene>
<evidence type="ECO:0000313" key="1">
    <source>
        <dbReference type="EMBL" id="MEC0225711.1"/>
    </source>
</evidence>
<protein>
    <submittedName>
        <fullName evidence="1">Uncharacterized protein</fullName>
    </submittedName>
</protein>
<dbReference type="RefSeq" id="WP_326070133.1">
    <property type="nucleotide sequence ID" value="NZ_JARLKY010000002.1"/>
</dbReference>
<name>A0ABU6FV01_9BACL</name>
<organism evidence="1 2">
    <name type="scientific">Paenibacillus alba</name>
    <dbReference type="NCBI Taxonomy" id="1197127"/>
    <lineage>
        <taxon>Bacteria</taxon>
        <taxon>Bacillati</taxon>
        <taxon>Bacillota</taxon>
        <taxon>Bacilli</taxon>
        <taxon>Bacillales</taxon>
        <taxon>Paenibacillaceae</taxon>
        <taxon>Paenibacillus</taxon>
    </lineage>
</organism>
<proteinExistence type="predicted"/>
<keyword evidence="2" id="KW-1185">Reference proteome</keyword>
<evidence type="ECO:0000313" key="2">
    <source>
        <dbReference type="Proteomes" id="UP001338137"/>
    </source>
</evidence>
<dbReference type="EMBL" id="JARLKY010000002">
    <property type="protein sequence ID" value="MEC0225711.1"/>
    <property type="molecule type" value="Genomic_DNA"/>
</dbReference>
<reference evidence="1 2" key="1">
    <citation type="submission" date="2023-03" db="EMBL/GenBank/DDBJ databases">
        <title>Bacillus Genome Sequencing.</title>
        <authorList>
            <person name="Dunlap C."/>
        </authorList>
    </citation>
    <scope>NUCLEOTIDE SEQUENCE [LARGE SCALE GENOMIC DNA]</scope>
    <source>
        <strain evidence="1 2">BD-533</strain>
    </source>
</reference>
<sequence>MRLIMNTSPFRLEQGYDLGFGPSVYETMAEVILTFQNSNEDILFSYTNWDAELDPHKDYFIEESACSFHLGIIHDPDEAISQKVKEVLLHHYEPKCDPKSNMALLDQLMTQFKETPLNELNEELIRKIGTSVHRMQTIYTLEDREEKTQSFVNNHLVYTTSSWPLAYDSPVNLKKHIVV</sequence>